<sequence>MPVQDHIQVISDELRWTLAVLNEDDFDPFIDAIQEADGIFVSGAGRSGMMMRSFAMRLMHLGLNVSVVGETVTGRISKSNFLIIGSGSGATE</sequence>
<dbReference type="InterPro" id="IPR017552">
    <property type="entry name" value="PHI/rmpB"/>
</dbReference>
<evidence type="ECO:0000313" key="3">
    <source>
        <dbReference type="EMBL" id="SVC27426.1"/>
    </source>
</evidence>
<dbReference type="GO" id="GO:1901135">
    <property type="term" value="P:carbohydrate derivative metabolic process"/>
    <property type="evidence" value="ECO:0007669"/>
    <property type="project" value="InterPro"/>
</dbReference>
<dbReference type="PANTHER" id="PTHR43443:SF1">
    <property type="entry name" value="3-HEXULOSE-6-PHOSPHATE ISOMERASE"/>
    <property type="match status" value="1"/>
</dbReference>
<dbReference type="AlphaFoldDB" id="A0A382KSW5"/>
<reference evidence="3" key="1">
    <citation type="submission" date="2018-05" db="EMBL/GenBank/DDBJ databases">
        <authorList>
            <person name="Lanie J.A."/>
            <person name="Ng W.-L."/>
            <person name="Kazmierczak K.M."/>
            <person name="Andrzejewski T.M."/>
            <person name="Davidsen T.M."/>
            <person name="Wayne K.J."/>
            <person name="Tettelin H."/>
            <person name="Glass J.I."/>
            <person name="Rusch D."/>
            <person name="Podicherti R."/>
            <person name="Tsui H.-C.T."/>
            <person name="Winkler M.E."/>
        </authorList>
    </citation>
    <scope>NUCLEOTIDE SEQUENCE</scope>
</reference>
<accession>A0A382KSW5</accession>
<evidence type="ECO:0000256" key="1">
    <source>
        <dbReference type="ARBA" id="ARBA00009235"/>
    </source>
</evidence>
<dbReference type="SUPFAM" id="SSF53697">
    <property type="entry name" value="SIS domain"/>
    <property type="match status" value="1"/>
</dbReference>
<name>A0A382KSW5_9ZZZZ</name>
<dbReference type="Gene3D" id="3.40.50.10490">
    <property type="entry name" value="Glucose-6-phosphate isomerase like protein, domain 1"/>
    <property type="match status" value="1"/>
</dbReference>
<dbReference type="EMBL" id="UINC01082553">
    <property type="protein sequence ID" value="SVC27426.1"/>
    <property type="molecule type" value="Genomic_DNA"/>
</dbReference>
<feature type="domain" description="SIS" evidence="2">
    <location>
        <begin position="29"/>
        <end position="92"/>
    </location>
</feature>
<dbReference type="InterPro" id="IPR001347">
    <property type="entry name" value="SIS_dom"/>
</dbReference>
<organism evidence="3">
    <name type="scientific">marine metagenome</name>
    <dbReference type="NCBI Taxonomy" id="408172"/>
    <lineage>
        <taxon>unclassified sequences</taxon>
        <taxon>metagenomes</taxon>
        <taxon>ecological metagenomes</taxon>
    </lineage>
</organism>
<protein>
    <recommendedName>
        <fullName evidence="2">SIS domain-containing protein</fullName>
    </recommendedName>
</protein>
<dbReference type="GO" id="GO:0016853">
    <property type="term" value="F:isomerase activity"/>
    <property type="evidence" value="ECO:0007669"/>
    <property type="project" value="InterPro"/>
</dbReference>
<evidence type="ECO:0000259" key="2">
    <source>
        <dbReference type="PROSITE" id="PS51464"/>
    </source>
</evidence>
<proteinExistence type="inferred from homology"/>
<dbReference type="InterPro" id="IPR046348">
    <property type="entry name" value="SIS_dom_sf"/>
</dbReference>
<dbReference type="GO" id="GO:0097367">
    <property type="term" value="F:carbohydrate derivative binding"/>
    <property type="evidence" value="ECO:0007669"/>
    <property type="project" value="InterPro"/>
</dbReference>
<dbReference type="PANTHER" id="PTHR43443">
    <property type="entry name" value="3-HEXULOSE-6-PHOSPHATE ISOMERASE"/>
    <property type="match status" value="1"/>
</dbReference>
<comment type="similarity">
    <text evidence="1">Belongs to the SIS family. PHI subfamily.</text>
</comment>
<gene>
    <name evidence="3" type="ORF">METZ01_LOCUS280280</name>
</gene>
<feature type="non-terminal residue" evidence="3">
    <location>
        <position position="92"/>
    </location>
</feature>
<dbReference type="PROSITE" id="PS51464">
    <property type="entry name" value="SIS"/>
    <property type="match status" value="1"/>
</dbReference>